<keyword evidence="1" id="KW-0805">Transcription regulation</keyword>
<dbReference type="InterPro" id="IPR018060">
    <property type="entry name" value="HTH_AraC"/>
</dbReference>
<feature type="domain" description="HTH araC/xylS-type" evidence="4">
    <location>
        <begin position="191"/>
        <end position="289"/>
    </location>
</feature>
<evidence type="ECO:0000256" key="2">
    <source>
        <dbReference type="ARBA" id="ARBA00023125"/>
    </source>
</evidence>
<dbReference type="InterPro" id="IPR050204">
    <property type="entry name" value="AraC_XylS_family_regulators"/>
</dbReference>
<dbReference type="SUPFAM" id="SSF46689">
    <property type="entry name" value="Homeodomain-like"/>
    <property type="match status" value="2"/>
</dbReference>
<dbReference type="Gene3D" id="1.10.10.60">
    <property type="entry name" value="Homeodomain-like"/>
    <property type="match status" value="2"/>
</dbReference>
<evidence type="ECO:0000256" key="3">
    <source>
        <dbReference type="ARBA" id="ARBA00023163"/>
    </source>
</evidence>
<dbReference type="PROSITE" id="PS01124">
    <property type="entry name" value="HTH_ARAC_FAMILY_2"/>
    <property type="match status" value="1"/>
</dbReference>
<gene>
    <name evidence="5" type="ORF">Ahu01nite_080090</name>
</gene>
<dbReference type="InterPro" id="IPR020449">
    <property type="entry name" value="Tscrpt_reg_AraC-type_HTH"/>
</dbReference>
<dbReference type="PROSITE" id="PS00041">
    <property type="entry name" value="HTH_ARAC_FAMILY_1"/>
    <property type="match status" value="1"/>
</dbReference>
<keyword evidence="2" id="KW-0238">DNA-binding</keyword>
<dbReference type="InterPro" id="IPR009057">
    <property type="entry name" value="Homeodomain-like_sf"/>
</dbReference>
<keyword evidence="3" id="KW-0804">Transcription</keyword>
<reference evidence="5 6" key="1">
    <citation type="submission" date="2021-01" db="EMBL/GenBank/DDBJ databases">
        <title>Whole genome shotgun sequence of Actinoplanes humidus NBRC 14915.</title>
        <authorList>
            <person name="Komaki H."/>
            <person name="Tamura T."/>
        </authorList>
    </citation>
    <scope>NUCLEOTIDE SEQUENCE [LARGE SCALE GENOMIC DNA]</scope>
    <source>
        <strain evidence="5 6">NBRC 14915</strain>
    </source>
</reference>
<dbReference type="InterPro" id="IPR018062">
    <property type="entry name" value="HTH_AraC-typ_CS"/>
</dbReference>
<comment type="caution">
    <text evidence="5">The sequence shown here is derived from an EMBL/GenBank/DDBJ whole genome shotgun (WGS) entry which is preliminary data.</text>
</comment>
<accession>A0ABQ4A3I3</accession>
<proteinExistence type="predicted"/>
<dbReference type="Pfam" id="PF12852">
    <property type="entry name" value="Cupin_6"/>
    <property type="match status" value="1"/>
</dbReference>
<dbReference type="PANTHER" id="PTHR46796">
    <property type="entry name" value="HTH-TYPE TRANSCRIPTIONAL ACTIVATOR RHAS-RELATED"/>
    <property type="match status" value="1"/>
</dbReference>
<evidence type="ECO:0000256" key="1">
    <source>
        <dbReference type="ARBA" id="ARBA00023015"/>
    </source>
</evidence>
<keyword evidence="6" id="KW-1185">Reference proteome</keyword>
<dbReference type="PANTHER" id="PTHR46796:SF7">
    <property type="entry name" value="ARAC FAMILY TRANSCRIPTIONAL REGULATOR"/>
    <property type="match status" value="1"/>
</dbReference>
<sequence>MDMISEAVARTRAGRAVAVRNRYTGSWATRFPAINGSGLHIVRQGTPWLIPEHTAPVALRPGSIVFIPHGPSHGFSNTPIAFAALPALRQPPPDPDRYDVEFVSCCYHLDRGQIHESLNGLPEVITLLHDDRHPALQALTALLGEHAADTQPGNDLALPAVVDLLLIHLLRLWHEQNGSTGDSPDTDPRIAQALRHIELDPYKPWTVQQLSDAAHMSRASFTREFTQATGEKPGAWLTRRRLDRGAQLLRRTDLPLGSIALQLGYATEFSFSAAFRRVFGLAPGRFRDRERAQ</sequence>
<evidence type="ECO:0000259" key="4">
    <source>
        <dbReference type="PROSITE" id="PS01124"/>
    </source>
</evidence>
<protein>
    <submittedName>
        <fullName evidence="5">AraC family transcriptional regulator</fullName>
    </submittedName>
</protein>
<name>A0ABQ4A3I3_9ACTN</name>
<dbReference type="InterPro" id="IPR032783">
    <property type="entry name" value="AraC_lig"/>
</dbReference>
<evidence type="ECO:0000313" key="5">
    <source>
        <dbReference type="EMBL" id="GIE24907.1"/>
    </source>
</evidence>
<dbReference type="RefSeq" id="WP_203841887.1">
    <property type="nucleotide sequence ID" value="NZ_BAAATV010000001.1"/>
</dbReference>
<dbReference type="PRINTS" id="PR00032">
    <property type="entry name" value="HTHARAC"/>
</dbReference>
<dbReference type="EMBL" id="BOMN01000113">
    <property type="protein sequence ID" value="GIE24907.1"/>
    <property type="molecule type" value="Genomic_DNA"/>
</dbReference>
<dbReference type="Proteomes" id="UP000603200">
    <property type="component" value="Unassembled WGS sequence"/>
</dbReference>
<dbReference type="SMART" id="SM00342">
    <property type="entry name" value="HTH_ARAC"/>
    <property type="match status" value="1"/>
</dbReference>
<organism evidence="5 6">
    <name type="scientific">Winogradskya humida</name>
    <dbReference type="NCBI Taxonomy" id="113566"/>
    <lineage>
        <taxon>Bacteria</taxon>
        <taxon>Bacillati</taxon>
        <taxon>Actinomycetota</taxon>
        <taxon>Actinomycetes</taxon>
        <taxon>Micromonosporales</taxon>
        <taxon>Micromonosporaceae</taxon>
        <taxon>Winogradskya</taxon>
    </lineage>
</organism>
<evidence type="ECO:0000313" key="6">
    <source>
        <dbReference type="Proteomes" id="UP000603200"/>
    </source>
</evidence>
<dbReference type="Pfam" id="PF12833">
    <property type="entry name" value="HTH_18"/>
    <property type="match status" value="1"/>
</dbReference>